<evidence type="ECO:0000256" key="1">
    <source>
        <dbReference type="SAM" id="Phobius"/>
    </source>
</evidence>
<proteinExistence type="predicted"/>
<dbReference type="OrthoDB" id="2646766at2"/>
<dbReference type="AlphaFoldDB" id="A0A168MJV5"/>
<evidence type="ECO:0000313" key="3">
    <source>
        <dbReference type="Proteomes" id="UP000076967"/>
    </source>
</evidence>
<name>A0A168MJV5_9BACL</name>
<keyword evidence="1" id="KW-0472">Membrane</keyword>
<dbReference type="Proteomes" id="UP000076967">
    <property type="component" value="Unassembled WGS sequence"/>
</dbReference>
<dbReference type="STRING" id="494026.PGLA_04950"/>
<accession>A0A168MJV5</accession>
<keyword evidence="1" id="KW-0812">Transmembrane</keyword>
<sequence>MTALKQSGKYEEIKQIHTDLWNELSSLDESESEKLLNRFLGQVKLLHIKKKSYQELRNTVRSPWLYVALMIGISLPIMIYMLFIWISLVVE</sequence>
<evidence type="ECO:0000313" key="2">
    <source>
        <dbReference type="EMBL" id="OAB44765.1"/>
    </source>
</evidence>
<feature type="transmembrane region" description="Helical" evidence="1">
    <location>
        <begin position="64"/>
        <end position="88"/>
    </location>
</feature>
<reference evidence="2 3" key="1">
    <citation type="submission" date="2016-03" db="EMBL/GenBank/DDBJ databases">
        <title>Draft genome sequence of Paenibacillus glacialis DSM 22343.</title>
        <authorList>
            <person name="Shin S.-K."/>
            <person name="Yi H."/>
        </authorList>
    </citation>
    <scope>NUCLEOTIDE SEQUENCE [LARGE SCALE GENOMIC DNA]</scope>
    <source>
        <strain evidence="2 3">DSM 22343</strain>
    </source>
</reference>
<keyword evidence="1" id="KW-1133">Transmembrane helix</keyword>
<dbReference type="RefSeq" id="WP_068529617.1">
    <property type="nucleotide sequence ID" value="NZ_LVJH01000006.1"/>
</dbReference>
<organism evidence="2 3">
    <name type="scientific">Paenibacillus glacialis</name>
    <dbReference type="NCBI Taxonomy" id="494026"/>
    <lineage>
        <taxon>Bacteria</taxon>
        <taxon>Bacillati</taxon>
        <taxon>Bacillota</taxon>
        <taxon>Bacilli</taxon>
        <taxon>Bacillales</taxon>
        <taxon>Paenibacillaceae</taxon>
        <taxon>Paenibacillus</taxon>
    </lineage>
</organism>
<protein>
    <submittedName>
        <fullName evidence="2">Uncharacterized protein</fullName>
    </submittedName>
</protein>
<keyword evidence="3" id="KW-1185">Reference proteome</keyword>
<comment type="caution">
    <text evidence="2">The sequence shown here is derived from an EMBL/GenBank/DDBJ whole genome shotgun (WGS) entry which is preliminary data.</text>
</comment>
<gene>
    <name evidence="2" type="ORF">PGLA_04950</name>
</gene>
<dbReference type="EMBL" id="LVJH01000006">
    <property type="protein sequence ID" value="OAB44765.1"/>
    <property type="molecule type" value="Genomic_DNA"/>
</dbReference>